<dbReference type="Gene3D" id="3.40.50.740">
    <property type="match status" value="1"/>
</dbReference>
<dbReference type="SUPFAM" id="SSF53706">
    <property type="entry name" value="Formate dehydrogenase/DMSO reductase, domains 1-3"/>
    <property type="match status" value="1"/>
</dbReference>
<evidence type="ECO:0000313" key="9">
    <source>
        <dbReference type="Proteomes" id="UP001185984"/>
    </source>
</evidence>
<evidence type="ECO:0000256" key="6">
    <source>
        <dbReference type="SAM" id="MobiDB-lite"/>
    </source>
</evidence>
<keyword evidence="4" id="KW-0408">Iron</keyword>
<dbReference type="PROSITE" id="PS00551">
    <property type="entry name" value="MOLYBDOPTERIN_PROK_1"/>
    <property type="match status" value="1"/>
</dbReference>
<protein>
    <submittedName>
        <fullName evidence="8">Molybdopterin-dependent oxidoreductase</fullName>
    </submittedName>
</protein>
<dbReference type="Gene3D" id="3.40.228.10">
    <property type="entry name" value="Dimethylsulfoxide Reductase, domain 2"/>
    <property type="match status" value="1"/>
</dbReference>
<dbReference type="InterPro" id="IPR006963">
    <property type="entry name" value="Mopterin_OxRdtase_4Fe-4S_dom"/>
</dbReference>
<dbReference type="Gene3D" id="2.20.25.90">
    <property type="entry name" value="ADC-like domains"/>
    <property type="match status" value="1"/>
</dbReference>
<dbReference type="InterPro" id="IPR050123">
    <property type="entry name" value="Prok_molybdopt-oxidoreductase"/>
</dbReference>
<keyword evidence="2" id="KW-0479">Metal-binding</keyword>
<keyword evidence="3" id="KW-0560">Oxidoreductase</keyword>
<evidence type="ECO:0000313" key="8">
    <source>
        <dbReference type="EMBL" id="MDV5823183.1"/>
    </source>
</evidence>
<accession>A0ABU3ZUP2</accession>
<dbReference type="PROSITE" id="PS51669">
    <property type="entry name" value="4FE4S_MOW_BIS_MGD"/>
    <property type="match status" value="1"/>
</dbReference>
<evidence type="ECO:0000256" key="2">
    <source>
        <dbReference type="ARBA" id="ARBA00022723"/>
    </source>
</evidence>
<gene>
    <name evidence="8" type="ORF">O0R41_06170</name>
</gene>
<dbReference type="SMART" id="SM00926">
    <property type="entry name" value="Molybdop_Fe4S4"/>
    <property type="match status" value="1"/>
</dbReference>
<evidence type="ECO:0000259" key="7">
    <source>
        <dbReference type="PROSITE" id="PS51669"/>
    </source>
</evidence>
<dbReference type="Proteomes" id="UP001185984">
    <property type="component" value="Unassembled WGS sequence"/>
</dbReference>
<keyword evidence="9" id="KW-1185">Reference proteome</keyword>
<dbReference type="Pfam" id="PF04879">
    <property type="entry name" value="Molybdop_Fe4S4"/>
    <property type="match status" value="1"/>
</dbReference>
<evidence type="ECO:0000256" key="3">
    <source>
        <dbReference type="ARBA" id="ARBA00023002"/>
    </source>
</evidence>
<keyword evidence="1" id="KW-0004">4Fe-4S</keyword>
<dbReference type="InterPro" id="IPR006656">
    <property type="entry name" value="Mopterin_OxRdtase"/>
</dbReference>
<keyword evidence="5" id="KW-0411">Iron-sulfur</keyword>
<dbReference type="PANTHER" id="PTHR43105">
    <property type="entry name" value="RESPIRATORY NITRATE REDUCTASE"/>
    <property type="match status" value="1"/>
</dbReference>
<dbReference type="PANTHER" id="PTHR43105:SF9">
    <property type="entry name" value="NADPH-FE(3+) OXIDOREDUCTASE SUBUNIT ALPHA"/>
    <property type="match status" value="1"/>
</dbReference>
<dbReference type="Pfam" id="PF00384">
    <property type="entry name" value="Molybdopterin"/>
    <property type="match status" value="1"/>
</dbReference>
<feature type="domain" description="4Fe-4S Mo/W bis-MGD-type" evidence="7">
    <location>
        <begin position="1"/>
        <end position="57"/>
    </location>
</feature>
<comment type="caution">
    <text evidence="8">The sequence shown here is derived from an EMBL/GenBank/DDBJ whole genome shotgun (WGS) entry which is preliminary data.</text>
</comment>
<proteinExistence type="predicted"/>
<evidence type="ECO:0000256" key="1">
    <source>
        <dbReference type="ARBA" id="ARBA00022485"/>
    </source>
</evidence>
<dbReference type="EMBL" id="JAPTHD010000001">
    <property type="protein sequence ID" value="MDV5823183.1"/>
    <property type="molecule type" value="Genomic_DNA"/>
</dbReference>
<feature type="region of interest" description="Disordered" evidence="6">
    <location>
        <begin position="532"/>
        <end position="551"/>
    </location>
</feature>
<reference evidence="9" key="1">
    <citation type="journal article" date="2022" name="J Environ Chem Eng">
        <title>Biodegradation of petroleum oil using a constructed nonpathogenic and heavy metal-tolerant bacterial consortium isolated from marine sponges.</title>
        <authorList>
            <person name="Dechsakulwatana C."/>
            <person name="Rungsihiranrut A."/>
            <person name="Muangchinda C."/>
            <person name="Ningthoujam R."/>
            <person name="Klankeo P."/>
            <person name="Pinyakong O."/>
        </authorList>
    </citation>
    <scope>NUCLEOTIDE SEQUENCE [LARGE SCALE GENOMIC DNA]</scope>
    <source>
        <strain evidence="9">MO2-4</strain>
    </source>
</reference>
<dbReference type="RefSeq" id="WP_317516181.1">
    <property type="nucleotide sequence ID" value="NZ_JAPTHD010000001.1"/>
</dbReference>
<organism evidence="8 9">
    <name type="scientific">Sphingobium naphthae</name>
    <dbReference type="NCBI Taxonomy" id="1886786"/>
    <lineage>
        <taxon>Bacteria</taxon>
        <taxon>Pseudomonadati</taxon>
        <taxon>Pseudomonadota</taxon>
        <taxon>Alphaproteobacteria</taxon>
        <taxon>Sphingomonadales</taxon>
        <taxon>Sphingomonadaceae</taxon>
        <taxon>Sphingobium</taxon>
    </lineage>
</organism>
<evidence type="ECO:0000256" key="5">
    <source>
        <dbReference type="ARBA" id="ARBA00023014"/>
    </source>
</evidence>
<evidence type="ECO:0000256" key="4">
    <source>
        <dbReference type="ARBA" id="ARBA00023004"/>
    </source>
</evidence>
<name>A0ABU3ZUP2_9SPHN</name>
<dbReference type="InterPro" id="IPR027467">
    <property type="entry name" value="MopterinOxRdtase_cofactor_BS"/>
</dbReference>
<sequence length="551" mass="58649">MAIVRSLCGQCAVGCGIRAVTGEERGLHLEGDATHPANGGLLCARAQRLQEERALDGRLLHPLVDGRRQPWDKTVAQLARRLSAVLARHGPGSIALHVGGALPTEDYYVANKLLKGFFGSAHIHAPWRGAIATAQRAAYGEDVMPASYEDVGRAATILMIGDAAMRDHPVLVDRVQAARGNGGARLVVIGAAEEGAGLDPDLHLPAPRAALAPLLRGLLLHCRDAGLVDAQGLARGVAAPDGFWDALRPGHDIWSVARACGLAPQLVRDFYDLWAGDARALSLFGGKDAAVAAGALNLHVATGRIGRPGAGPFALEPAANGMGAREVGCMADSLAAHRGFDAEALGGTALFWGARAMAQAPGLEGEALLHAMRDGSVRALISFGEDPAAESWLAQARSLVGLSIRATHRAEAAAQGWTALLPAPVGIEQDGTMTALDRLVSRQRRLFDLPGEARPLWWMLTRIAQAMGWGDAFHYERPADIYREHVRLTAYRNAGDRLLNLKRHAPISNPAYVELTPWRWGEVPFDEGRFPTPGGRARLLPIDPQPDAAMD</sequence>